<accession>A0A164Y2E9</accession>
<evidence type="ECO:0000256" key="1">
    <source>
        <dbReference type="SAM" id="Coils"/>
    </source>
</evidence>
<name>A0A164Y2E9_9AGAM</name>
<dbReference type="InterPro" id="IPR032675">
    <property type="entry name" value="LRR_dom_sf"/>
</dbReference>
<reference evidence="2 3" key="1">
    <citation type="journal article" date="2016" name="Mol. Biol. Evol.">
        <title>Comparative Genomics of Early-Diverging Mushroom-Forming Fungi Provides Insights into the Origins of Lignocellulose Decay Capabilities.</title>
        <authorList>
            <person name="Nagy L.G."/>
            <person name="Riley R."/>
            <person name="Tritt A."/>
            <person name="Adam C."/>
            <person name="Daum C."/>
            <person name="Floudas D."/>
            <person name="Sun H."/>
            <person name="Yadav J.S."/>
            <person name="Pangilinan J."/>
            <person name="Larsson K.H."/>
            <person name="Matsuura K."/>
            <person name="Barry K."/>
            <person name="Labutti K."/>
            <person name="Kuo R."/>
            <person name="Ohm R.A."/>
            <person name="Bhattacharya S.S."/>
            <person name="Shirouzu T."/>
            <person name="Yoshinaga Y."/>
            <person name="Martin F.M."/>
            <person name="Grigoriev I.V."/>
            <person name="Hibbett D.S."/>
        </authorList>
    </citation>
    <scope>NUCLEOTIDE SEQUENCE [LARGE SCALE GENOMIC DNA]</scope>
    <source>
        <strain evidence="2 3">HHB9708</strain>
    </source>
</reference>
<keyword evidence="3" id="KW-1185">Reference proteome</keyword>
<dbReference type="AlphaFoldDB" id="A0A164Y2E9"/>
<gene>
    <name evidence="2" type="ORF">SISNIDRAFT_463988</name>
</gene>
<dbReference type="Gene3D" id="3.80.10.10">
    <property type="entry name" value="Ribonuclease Inhibitor"/>
    <property type="match status" value="1"/>
</dbReference>
<feature type="coiled-coil region" evidence="1">
    <location>
        <begin position="826"/>
        <end position="853"/>
    </location>
</feature>
<dbReference type="Proteomes" id="UP000076722">
    <property type="component" value="Unassembled WGS sequence"/>
</dbReference>
<evidence type="ECO:0000313" key="3">
    <source>
        <dbReference type="Proteomes" id="UP000076722"/>
    </source>
</evidence>
<keyword evidence="1" id="KW-0175">Coiled coil</keyword>
<proteinExistence type="predicted"/>
<organism evidence="2 3">
    <name type="scientific">Sistotremastrum niveocremeum HHB9708</name>
    <dbReference type="NCBI Taxonomy" id="1314777"/>
    <lineage>
        <taxon>Eukaryota</taxon>
        <taxon>Fungi</taxon>
        <taxon>Dikarya</taxon>
        <taxon>Basidiomycota</taxon>
        <taxon>Agaricomycotina</taxon>
        <taxon>Agaricomycetes</taxon>
        <taxon>Sistotremastrales</taxon>
        <taxon>Sistotremastraceae</taxon>
        <taxon>Sertulicium</taxon>
        <taxon>Sertulicium niveocremeum</taxon>
    </lineage>
</organism>
<dbReference type="SUPFAM" id="SSF52047">
    <property type="entry name" value="RNI-like"/>
    <property type="match status" value="1"/>
</dbReference>
<sequence length="958" mass="108983">MGCASSRTGRVFGDLSDDVGFGPEVGAVKGAGEAISSHRDDKDALNSGNLLLKTTSWRGSRKNRGDYRSRWDKDVDEGAESRDYTNERRGEGRQRSMLKNKCNQTPNTDSFVRWARRKELPVADSSQPPKPGCQIVLSTKHVSEIRETLKIDRTVQVDSLRSKAIDINAVAQKTVSELGVAFSQATSALNRESNFGTAFSRALPKEIQADILLQYAKSFDEESFYGGYLHAHENWRHIPRISNWADIMLVCSSWYHIIRTDPRFWTSISFAWPRSKIQTYLTLSKQARLHLALPTANPFILHKSELLMTHVHRAQEIELHPQVRPVRAGVILNSYPWGNNVPEISPVWQFMSDIIDQKLAPSLTHLMIEDHNSIYTLPSIMSFSTLSILELKGCFLRGPWAETFPASLRKIHIFRSDIHADLHDLLNLLRRCAMLEMLIFSWNEVSPREHGESIARTDQSICVKHLRGLEIWHSEKHKMEQFFDSCTFHRLSSLKIYIQHPLSTPPFVPSYFSERMARTTSMKLRVTDISIGTTFADPSSPDVQYFLDVIFYREQKSAPEWHTNFNEVIHHFTNLTHLMFHQPRYGDHGSLRCAWPSLVSVFRSITILEVGGCIDEEMFMILGSRTRKGPDTVSEMPLPCLVYLRLEDDQAHPDRFYRPLTEEEEEESLASPEDVSRSKKAKHRYELLLTCLSNRMAAERGIDNWEVNSERVERYVDTFEIDETVINWYASLPSSNTGGSGQSGLKSKKCGWNLCLNEKKRLQANDFWKAGSATSAGTRLKRTLPFTNTTLNAPSSSAPKIENDLENESPSVFMDELVSRAGNIGAQALDETIEKLLDALQLASKRVADVRAAVQIDRSAEALRAKAMEIHATCQMTLASFDTVKAMINRKSNFDTTFARTLPREIQTDILHQCAESELSPREQHHHRKTGEQYFQSANWVPVMLVCSPWLPIIRTNA</sequence>
<protein>
    <submittedName>
        <fullName evidence="2">Uncharacterized protein</fullName>
    </submittedName>
</protein>
<evidence type="ECO:0000313" key="2">
    <source>
        <dbReference type="EMBL" id="KZS96519.1"/>
    </source>
</evidence>
<dbReference type="EMBL" id="KV419399">
    <property type="protein sequence ID" value="KZS96519.1"/>
    <property type="molecule type" value="Genomic_DNA"/>
</dbReference>